<dbReference type="PROSITE" id="PS51257">
    <property type="entry name" value="PROKAR_LIPOPROTEIN"/>
    <property type="match status" value="1"/>
</dbReference>
<dbReference type="Proteomes" id="UP000253845">
    <property type="component" value="Unassembled WGS sequence"/>
</dbReference>
<feature type="transmembrane region" description="Helical" evidence="1">
    <location>
        <begin position="90"/>
        <end position="108"/>
    </location>
</feature>
<keyword evidence="1" id="KW-0812">Transmembrane</keyword>
<proteinExistence type="predicted"/>
<gene>
    <name evidence="2" type="ORF">M747DRAFT_132260</name>
</gene>
<evidence type="ECO:0000256" key="1">
    <source>
        <dbReference type="SAM" id="Phobius"/>
    </source>
</evidence>
<accession>A0A370CDA2</accession>
<evidence type="ECO:0000313" key="3">
    <source>
        <dbReference type="Proteomes" id="UP000253845"/>
    </source>
</evidence>
<keyword evidence="1" id="KW-1133">Transmembrane helix</keyword>
<sequence length="129" mass="14122">MKTNTGESSNGQGSQHPSTFACGNTLAYVPVILPGSYSFLFFSSKLVPPLLTHACCDPSHLLLPICIVFNLFTLADEPLGRGSGRPESAITFPFLLLTAFMFTHIRIFDCTQDCRRMTGTIVGTHLPLW</sequence>
<keyword evidence="1" id="KW-0472">Membrane</keyword>
<protein>
    <submittedName>
        <fullName evidence="2">Uncharacterized protein</fullName>
    </submittedName>
</protein>
<dbReference type="VEuPathDB" id="FungiDB:M747DRAFT_132260"/>
<dbReference type="AlphaFoldDB" id="A0A370CDA2"/>
<dbReference type="EMBL" id="KZ851903">
    <property type="protein sequence ID" value="RDH23772.1"/>
    <property type="molecule type" value="Genomic_DNA"/>
</dbReference>
<reference evidence="2 3" key="1">
    <citation type="submission" date="2018-07" db="EMBL/GenBank/DDBJ databases">
        <title>Section-level genome sequencing of Aspergillus section Nigri to investigate inter- and intra-species variation.</title>
        <authorList>
            <consortium name="DOE Joint Genome Institute"/>
            <person name="Vesth T.C."/>
            <person name="Nybo J.L."/>
            <person name="Theobald S."/>
            <person name="Frisvad J.C."/>
            <person name="Larsen T.O."/>
            <person name="Nielsen K.F."/>
            <person name="Hoof J.B."/>
            <person name="Brandl J."/>
            <person name="Salamov A."/>
            <person name="Riley R."/>
            <person name="Gladden J.M."/>
            <person name="Phatale P."/>
            <person name="Nielsen M.T."/>
            <person name="Lyhne E.K."/>
            <person name="Kogle M.E."/>
            <person name="Strasser K."/>
            <person name="McDonnell E."/>
            <person name="Barry K."/>
            <person name="Clum A."/>
            <person name="Chen C."/>
            <person name="Nolan M."/>
            <person name="Sandor L."/>
            <person name="Kuo A."/>
            <person name="Lipzen A."/>
            <person name="Hainaut M."/>
            <person name="Drula E."/>
            <person name="Tsang A."/>
            <person name="Magnuson J.K."/>
            <person name="Henrissat B."/>
            <person name="Wiebenga A."/>
            <person name="Simmons B.A."/>
            <person name="Makela M.R."/>
            <person name="De vries R.P."/>
            <person name="Grigoriev I.V."/>
            <person name="Mortensen U.H."/>
            <person name="Baker S.E."/>
            <person name="Andersen M.R."/>
        </authorList>
    </citation>
    <scope>NUCLEOTIDE SEQUENCE [LARGE SCALE GENOMIC DNA]</scope>
    <source>
        <strain evidence="2 3">ATCC 13496</strain>
    </source>
</reference>
<feature type="transmembrane region" description="Helical" evidence="1">
    <location>
        <begin position="27"/>
        <end position="47"/>
    </location>
</feature>
<evidence type="ECO:0000313" key="2">
    <source>
        <dbReference type="EMBL" id="RDH23772.1"/>
    </source>
</evidence>
<organism evidence="2 3">
    <name type="scientific">Aspergillus niger ATCC 13496</name>
    <dbReference type="NCBI Taxonomy" id="1353008"/>
    <lineage>
        <taxon>Eukaryota</taxon>
        <taxon>Fungi</taxon>
        <taxon>Dikarya</taxon>
        <taxon>Ascomycota</taxon>
        <taxon>Pezizomycotina</taxon>
        <taxon>Eurotiomycetes</taxon>
        <taxon>Eurotiomycetidae</taxon>
        <taxon>Eurotiales</taxon>
        <taxon>Aspergillaceae</taxon>
        <taxon>Aspergillus</taxon>
        <taxon>Aspergillus subgen. Circumdati</taxon>
    </lineage>
</organism>
<name>A0A370CDA2_ASPNG</name>